<feature type="region of interest" description="Disordered" evidence="5">
    <location>
        <begin position="1"/>
        <end position="26"/>
    </location>
</feature>
<keyword evidence="2" id="KW-0238">DNA-binding</keyword>
<keyword evidence="4" id="KW-0535">Nitrogen fixation</keyword>
<dbReference type="PANTHER" id="PTHR24567">
    <property type="entry name" value="CRP FAMILY TRANSCRIPTIONAL REGULATORY PROTEIN"/>
    <property type="match status" value="1"/>
</dbReference>
<dbReference type="RefSeq" id="WP_115693113.1">
    <property type="nucleotide sequence ID" value="NZ_CP031417.1"/>
</dbReference>
<dbReference type="PANTHER" id="PTHR24567:SF75">
    <property type="entry name" value="FUMARATE AND NITRATE REDUCTION REGULATORY PROTEIN"/>
    <property type="match status" value="1"/>
</dbReference>
<dbReference type="CDD" id="cd00092">
    <property type="entry name" value="HTH_CRP"/>
    <property type="match status" value="1"/>
</dbReference>
<dbReference type="SMART" id="SM00100">
    <property type="entry name" value="cNMP"/>
    <property type="match status" value="1"/>
</dbReference>
<keyword evidence="1" id="KW-0805">Transcription regulation</keyword>
<dbReference type="InterPro" id="IPR000595">
    <property type="entry name" value="cNMP-bd_dom"/>
</dbReference>
<dbReference type="PRINTS" id="PR00034">
    <property type="entry name" value="HTHCRP"/>
</dbReference>
<dbReference type="SMART" id="SM00419">
    <property type="entry name" value="HTH_CRP"/>
    <property type="match status" value="1"/>
</dbReference>
<dbReference type="AlphaFoldDB" id="A0A346A0N7"/>
<dbReference type="InterPro" id="IPR018490">
    <property type="entry name" value="cNMP-bd_dom_sf"/>
</dbReference>
<evidence type="ECO:0000256" key="3">
    <source>
        <dbReference type="ARBA" id="ARBA00023163"/>
    </source>
</evidence>
<dbReference type="Pfam" id="PF00027">
    <property type="entry name" value="cNMP_binding"/>
    <property type="match status" value="1"/>
</dbReference>
<dbReference type="GO" id="GO:0005829">
    <property type="term" value="C:cytosol"/>
    <property type="evidence" value="ECO:0007669"/>
    <property type="project" value="TreeGrafter"/>
</dbReference>
<dbReference type="Gene3D" id="2.60.120.10">
    <property type="entry name" value="Jelly Rolls"/>
    <property type="match status" value="1"/>
</dbReference>
<dbReference type="Proteomes" id="UP000254889">
    <property type="component" value="Chromosome"/>
</dbReference>
<dbReference type="KEGG" id="ptaw:DW352_20715"/>
<dbReference type="PROSITE" id="PS00042">
    <property type="entry name" value="HTH_CRP_1"/>
    <property type="match status" value="1"/>
</dbReference>
<protein>
    <submittedName>
        <fullName evidence="8">Transcriptional regulator</fullName>
    </submittedName>
</protein>
<feature type="domain" description="HTH crp-type" evidence="7">
    <location>
        <begin position="154"/>
        <end position="224"/>
    </location>
</feature>
<dbReference type="InterPro" id="IPR036388">
    <property type="entry name" value="WH-like_DNA-bd_sf"/>
</dbReference>
<dbReference type="InterPro" id="IPR012318">
    <property type="entry name" value="HTH_CRP"/>
</dbReference>
<dbReference type="OrthoDB" id="667966at2"/>
<evidence type="ECO:0000259" key="6">
    <source>
        <dbReference type="PROSITE" id="PS50042"/>
    </source>
</evidence>
<organism evidence="8 9">
    <name type="scientific">Pseudolabrys taiwanensis</name>
    <dbReference type="NCBI Taxonomy" id="331696"/>
    <lineage>
        <taxon>Bacteria</taxon>
        <taxon>Pseudomonadati</taxon>
        <taxon>Pseudomonadota</taxon>
        <taxon>Alphaproteobacteria</taxon>
        <taxon>Hyphomicrobiales</taxon>
        <taxon>Xanthobacteraceae</taxon>
        <taxon>Pseudolabrys</taxon>
    </lineage>
</organism>
<dbReference type="FunFam" id="1.10.10.10:FF:000028">
    <property type="entry name" value="Fumarate/nitrate reduction transcriptional regulator Fnr"/>
    <property type="match status" value="1"/>
</dbReference>
<evidence type="ECO:0000256" key="1">
    <source>
        <dbReference type="ARBA" id="ARBA00023015"/>
    </source>
</evidence>
<dbReference type="SUPFAM" id="SSF51206">
    <property type="entry name" value="cAMP-binding domain-like"/>
    <property type="match status" value="1"/>
</dbReference>
<proteinExistence type="predicted"/>
<evidence type="ECO:0000313" key="9">
    <source>
        <dbReference type="Proteomes" id="UP000254889"/>
    </source>
</evidence>
<dbReference type="CDD" id="cd00038">
    <property type="entry name" value="CAP_ED"/>
    <property type="match status" value="1"/>
</dbReference>
<dbReference type="PROSITE" id="PS51063">
    <property type="entry name" value="HTH_CRP_2"/>
    <property type="match status" value="1"/>
</dbReference>
<evidence type="ECO:0000256" key="2">
    <source>
        <dbReference type="ARBA" id="ARBA00023125"/>
    </source>
</evidence>
<evidence type="ECO:0000313" key="8">
    <source>
        <dbReference type="EMBL" id="AXK82734.1"/>
    </source>
</evidence>
<keyword evidence="3" id="KW-0804">Transcription</keyword>
<evidence type="ECO:0000256" key="5">
    <source>
        <dbReference type="SAM" id="MobiDB-lite"/>
    </source>
</evidence>
<dbReference type="InterPro" id="IPR014710">
    <property type="entry name" value="RmlC-like_jellyroll"/>
</dbReference>
<dbReference type="EMBL" id="CP031417">
    <property type="protein sequence ID" value="AXK82734.1"/>
    <property type="molecule type" value="Genomic_DNA"/>
</dbReference>
<dbReference type="GO" id="GO:0003700">
    <property type="term" value="F:DNA-binding transcription factor activity"/>
    <property type="evidence" value="ECO:0007669"/>
    <property type="project" value="InterPro"/>
</dbReference>
<feature type="compositionally biased region" description="Polar residues" evidence="5">
    <location>
        <begin position="1"/>
        <end position="15"/>
    </location>
</feature>
<dbReference type="InterPro" id="IPR036390">
    <property type="entry name" value="WH_DNA-bd_sf"/>
</dbReference>
<feature type="domain" description="Cyclic nucleotide-binding" evidence="6">
    <location>
        <begin position="45"/>
        <end position="141"/>
    </location>
</feature>
<dbReference type="Gene3D" id="1.10.10.10">
    <property type="entry name" value="Winged helix-like DNA-binding domain superfamily/Winged helix DNA-binding domain"/>
    <property type="match status" value="1"/>
</dbReference>
<dbReference type="Pfam" id="PF13545">
    <property type="entry name" value="HTH_Crp_2"/>
    <property type="match status" value="1"/>
</dbReference>
<evidence type="ECO:0000256" key="4">
    <source>
        <dbReference type="ARBA" id="ARBA00023231"/>
    </source>
</evidence>
<reference evidence="8 9" key="1">
    <citation type="submission" date="2018-07" db="EMBL/GenBank/DDBJ databases">
        <authorList>
            <person name="Quirk P.G."/>
            <person name="Krulwich T.A."/>
        </authorList>
    </citation>
    <scope>NUCLEOTIDE SEQUENCE [LARGE SCALE GENOMIC DNA]</scope>
    <source>
        <strain evidence="8 9">CC-BB4</strain>
    </source>
</reference>
<name>A0A346A0N7_9HYPH</name>
<dbReference type="GO" id="GO:0003677">
    <property type="term" value="F:DNA binding"/>
    <property type="evidence" value="ECO:0007669"/>
    <property type="project" value="UniProtKB-KW"/>
</dbReference>
<evidence type="ECO:0000259" key="7">
    <source>
        <dbReference type="PROSITE" id="PS51063"/>
    </source>
</evidence>
<gene>
    <name evidence="8" type="ORF">DW352_20715</name>
</gene>
<dbReference type="SUPFAM" id="SSF46785">
    <property type="entry name" value="Winged helix' DNA-binding domain"/>
    <property type="match status" value="1"/>
</dbReference>
<accession>A0A346A0N7</accession>
<dbReference type="PROSITE" id="PS50042">
    <property type="entry name" value="CNMP_BINDING_3"/>
    <property type="match status" value="1"/>
</dbReference>
<sequence length="231" mass="25345">MLTQTTASNRVSSRQPEGRNGRPVAPAPVATLSNSIELMGAPMPFARNAEIYGENEPAEYLYKVLSGTVRTYKVLNDGRRQIGAFYLPGDIFGLEIGEEHTFSAEAIVDCKVLVVKRSALVSLAGRDNEVARQLWTMTAGELQRAQDHIMLLIKTAQERVAGFLLEMARRSAASTEVDLPMSRQDIADYLGLTIETVSRTLTQLENSAAIAVPTSRRIVLRNRAALSRLNA</sequence>
<dbReference type="InterPro" id="IPR018335">
    <property type="entry name" value="Tscrpt_reg_HTH_Crp-type_CS"/>
</dbReference>
<dbReference type="InterPro" id="IPR050397">
    <property type="entry name" value="Env_Response_Regulators"/>
</dbReference>
<keyword evidence="9" id="KW-1185">Reference proteome</keyword>